<dbReference type="InterPro" id="IPR012341">
    <property type="entry name" value="6hp_glycosidase-like_sf"/>
</dbReference>
<dbReference type="GO" id="GO:0016020">
    <property type="term" value="C:membrane"/>
    <property type="evidence" value="ECO:0007669"/>
    <property type="project" value="InterPro"/>
</dbReference>
<feature type="active site" evidence="6">
    <location>
        <position position="320"/>
    </location>
</feature>
<keyword evidence="4 9" id="KW-0378">Hydrolase</keyword>
<evidence type="ECO:0000256" key="3">
    <source>
        <dbReference type="ARBA" id="ARBA00007658"/>
    </source>
</evidence>
<evidence type="ECO:0000256" key="10">
    <source>
        <dbReference type="SAM" id="MobiDB-lite"/>
    </source>
</evidence>
<evidence type="ECO:0000256" key="4">
    <source>
        <dbReference type="ARBA" id="ARBA00022801"/>
    </source>
</evidence>
<evidence type="ECO:0000256" key="2">
    <source>
        <dbReference type="ARBA" id="ARBA00004922"/>
    </source>
</evidence>
<feature type="chain" id="PRO_5040114114" description="alpha-1,2-Mannosidase" evidence="11">
    <location>
        <begin position="26"/>
        <end position="628"/>
    </location>
</feature>
<dbReference type="Proteomes" id="UP000748025">
    <property type="component" value="Unassembled WGS sequence"/>
</dbReference>
<evidence type="ECO:0000256" key="5">
    <source>
        <dbReference type="ARBA" id="ARBA00023157"/>
    </source>
</evidence>
<evidence type="ECO:0000256" key="11">
    <source>
        <dbReference type="SAM" id="SignalP"/>
    </source>
</evidence>
<dbReference type="Gene3D" id="1.50.10.10">
    <property type="match status" value="1"/>
</dbReference>
<protein>
    <recommendedName>
        <fullName evidence="9">alpha-1,2-Mannosidase</fullName>
        <ecNumber evidence="9">3.2.1.-</ecNumber>
    </recommendedName>
</protein>
<evidence type="ECO:0000256" key="1">
    <source>
        <dbReference type="ARBA" id="ARBA00001913"/>
    </source>
</evidence>
<keyword evidence="5 8" id="KW-1015">Disulfide bond</keyword>
<dbReference type="GO" id="GO:0005783">
    <property type="term" value="C:endoplasmic reticulum"/>
    <property type="evidence" value="ECO:0007669"/>
    <property type="project" value="TreeGrafter"/>
</dbReference>
<keyword evidence="11" id="KW-0732">Signal</keyword>
<dbReference type="InterPro" id="IPR036026">
    <property type="entry name" value="Seven-hairpin_glycosidases"/>
</dbReference>
<dbReference type="EMBL" id="SRPW01000431">
    <property type="protein sequence ID" value="KAG6014682.1"/>
    <property type="molecule type" value="Genomic_DNA"/>
</dbReference>
<feature type="binding site" evidence="7">
    <location>
        <position position="619"/>
    </location>
    <ligand>
        <name>Ca(2+)</name>
        <dbReference type="ChEBI" id="CHEBI:29108"/>
    </ligand>
</feature>
<evidence type="ECO:0000313" key="13">
    <source>
        <dbReference type="Proteomes" id="UP000748025"/>
    </source>
</evidence>
<feature type="region of interest" description="Disordered" evidence="10">
    <location>
        <begin position="441"/>
        <end position="479"/>
    </location>
</feature>
<dbReference type="SUPFAM" id="SSF48225">
    <property type="entry name" value="Seven-hairpin glycosidases"/>
    <property type="match status" value="1"/>
</dbReference>
<reference evidence="12" key="1">
    <citation type="journal article" date="2020" name="bioRxiv">
        <title>Whole genome comparisons of ergot fungi reveals the divergence and evolution of species within the genus Claviceps are the result of varying mechanisms driving genome evolution and host range expansion.</title>
        <authorList>
            <person name="Wyka S.A."/>
            <person name="Mondo S.J."/>
            <person name="Liu M."/>
            <person name="Dettman J."/>
            <person name="Nalam V."/>
            <person name="Broders K.D."/>
        </authorList>
    </citation>
    <scope>NUCLEOTIDE SEQUENCE</scope>
    <source>
        <strain evidence="12">CCC 602</strain>
    </source>
</reference>
<evidence type="ECO:0000256" key="8">
    <source>
        <dbReference type="PIRSR" id="PIRSR601382-3"/>
    </source>
</evidence>
<evidence type="ECO:0000256" key="6">
    <source>
        <dbReference type="PIRSR" id="PIRSR601382-1"/>
    </source>
</evidence>
<dbReference type="GO" id="GO:0036503">
    <property type="term" value="P:ERAD pathway"/>
    <property type="evidence" value="ECO:0007669"/>
    <property type="project" value="UniProtKB-ARBA"/>
</dbReference>
<dbReference type="GO" id="GO:0004571">
    <property type="term" value="F:mannosyl-oligosaccharide 1,2-alpha-mannosidase activity"/>
    <property type="evidence" value="ECO:0007669"/>
    <property type="project" value="InterPro"/>
</dbReference>
<dbReference type="GO" id="GO:0005975">
    <property type="term" value="P:carbohydrate metabolic process"/>
    <property type="evidence" value="ECO:0007669"/>
    <property type="project" value="InterPro"/>
</dbReference>
<feature type="active site" description="Proton donor" evidence="6">
    <location>
        <position position="184"/>
    </location>
</feature>
<feature type="signal peptide" evidence="11">
    <location>
        <begin position="1"/>
        <end position="25"/>
    </location>
</feature>
<feature type="disulfide bond" evidence="8">
    <location>
        <begin position="395"/>
        <end position="424"/>
    </location>
</feature>
<evidence type="ECO:0000256" key="9">
    <source>
        <dbReference type="RuleBase" id="RU361193"/>
    </source>
</evidence>
<keyword evidence="13" id="KW-1185">Reference proteome</keyword>
<dbReference type="InterPro" id="IPR001382">
    <property type="entry name" value="Glyco_hydro_47"/>
</dbReference>
<feature type="active site" evidence="6">
    <location>
        <position position="530"/>
    </location>
</feature>
<dbReference type="PANTHER" id="PTHR11742">
    <property type="entry name" value="MANNOSYL-OLIGOSACCHARIDE ALPHA-1,2-MANNOSIDASE-RELATED"/>
    <property type="match status" value="1"/>
</dbReference>
<comment type="cofactor">
    <cofactor evidence="1 7">
        <name>Ca(2+)</name>
        <dbReference type="ChEBI" id="CHEBI:29108"/>
    </cofactor>
</comment>
<dbReference type="EC" id="3.2.1.-" evidence="9"/>
<dbReference type="InterPro" id="IPR050749">
    <property type="entry name" value="Glycosyl_Hydrolase_47"/>
</dbReference>
<evidence type="ECO:0000313" key="12">
    <source>
        <dbReference type="EMBL" id="KAG6014682.1"/>
    </source>
</evidence>
<sequence length="628" mass="70985">MINVRRRRILSALLALFLLLTIWRAWELRAVDTGKLPVKPVTSRPQYEAEKDYFWRTIAHNYPVSTFRPLPTAAVDSLPRVQAKSFPAETSDEKRVRLRRQQDIKEAFVKSWNSYKKNAWLRDELRPVTGGAKDTFGGWGATLIDALDTLWIMDLKDEFDEAVYEVAKNAVFLFTKDREINVFETGIRFLGGLLSAYDLSGDERLLTKAHNVGDLMYKAFDTPNHLPVTRWNLHEAARGAKQTPSSTTLLAELGSFTMELTRLSLLTKDPKYYDAVQHISELLAESQGGSKLKGLWPIAVDPVKEYFDAGTTYTLGAMADSTYEYMPKMMALLGQKTGIYRDMYLKSMTAAREYLFFRPMTPDQSDILFSGFVTIDPADASRKKQLRPAAGHLTCFAGGMLALGGKLTQTQEHVSDGAKLTNGCVWAYKSFPRGVMPESFYLTPCPPRQQSPSPKGDGDGDGDKNNNNNNSNDLHSDACPWNPSAWHQEVLNAHSTPNGDHKVAQSIIDKENLPPSFSTVGDARYILRPEAIESIFIMYRITGDRAWQEKAWEMWKAIDTMTVTDLAYSAVQNVNPPRGQMPVKTDSMESFWLAETLKYFYLIFGEPDVLSLDDWVFNTEAHPFRRLK</sequence>
<dbReference type="PRINTS" id="PR00747">
    <property type="entry name" value="GLYHDRLASE47"/>
</dbReference>
<comment type="similarity">
    <text evidence="3 9">Belongs to the glycosyl hydrolase 47 family.</text>
</comment>
<dbReference type="GO" id="GO:0005509">
    <property type="term" value="F:calcium ion binding"/>
    <property type="evidence" value="ECO:0007669"/>
    <property type="project" value="InterPro"/>
</dbReference>
<proteinExistence type="inferred from homology"/>
<dbReference type="AlphaFoldDB" id="A0A9P7SZR8"/>
<gene>
    <name evidence="12" type="ORF">E4U43_006272</name>
</gene>
<comment type="caution">
    <text evidence="12">The sequence shown here is derived from an EMBL/GenBank/DDBJ whole genome shotgun (WGS) entry which is preliminary data.</text>
</comment>
<keyword evidence="7" id="KW-0479">Metal-binding</keyword>
<dbReference type="PANTHER" id="PTHR11742:SF89">
    <property type="entry name" value="ALPHA-1,2-MANNOSIDASE"/>
    <property type="match status" value="1"/>
</dbReference>
<keyword evidence="7" id="KW-0106">Calcium</keyword>
<dbReference type="OrthoDB" id="8118055at2759"/>
<name>A0A9P7SZR8_9HYPO</name>
<feature type="active site" description="Proton donor" evidence="6">
    <location>
        <position position="438"/>
    </location>
</feature>
<accession>A0A9P7SZR8</accession>
<organism evidence="12 13">
    <name type="scientific">Claviceps pusilla</name>
    <dbReference type="NCBI Taxonomy" id="123648"/>
    <lineage>
        <taxon>Eukaryota</taxon>
        <taxon>Fungi</taxon>
        <taxon>Dikarya</taxon>
        <taxon>Ascomycota</taxon>
        <taxon>Pezizomycotina</taxon>
        <taxon>Sordariomycetes</taxon>
        <taxon>Hypocreomycetidae</taxon>
        <taxon>Hypocreales</taxon>
        <taxon>Clavicipitaceae</taxon>
        <taxon>Claviceps</taxon>
    </lineage>
</organism>
<evidence type="ECO:0000256" key="7">
    <source>
        <dbReference type="PIRSR" id="PIRSR601382-2"/>
    </source>
</evidence>
<comment type="pathway">
    <text evidence="2">Protein modification; protein glycosylation.</text>
</comment>
<dbReference type="Pfam" id="PF01532">
    <property type="entry name" value="Glyco_hydro_47"/>
    <property type="match status" value="1"/>
</dbReference>
<keyword evidence="9" id="KW-0326">Glycosidase</keyword>